<keyword evidence="1" id="KW-0472">Membrane</keyword>
<accession>A0A1R2D2I5</accession>
<gene>
    <name evidence="2" type="ORF">SteCoe_1182</name>
</gene>
<reference evidence="2 3" key="1">
    <citation type="submission" date="2016-11" db="EMBL/GenBank/DDBJ databases">
        <title>The macronuclear genome of Stentor coeruleus: a giant cell with tiny introns.</title>
        <authorList>
            <person name="Slabodnick M."/>
            <person name="Ruby J.G."/>
            <person name="Reiff S.B."/>
            <person name="Swart E.C."/>
            <person name="Gosai S."/>
            <person name="Prabakaran S."/>
            <person name="Witkowska E."/>
            <person name="Larue G.E."/>
            <person name="Fisher S."/>
            <person name="Freeman R.M."/>
            <person name="Gunawardena J."/>
            <person name="Chu W."/>
            <person name="Stover N.A."/>
            <person name="Gregory B.D."/>
            <person name="Nowacki M."/>
            <person name="Derisi J."/>
            <person name="Roy S.W."/>
            <person name="Marshall W.F."/>
            <person name="Sood P."/>
        </authorList>
    </citation>
    <scope>NUCLEOTIDE SEQUENCE [LARGE SCALE GENOMIC DNA]</scope>
    <source>
        <strain evidence="2">WM001</strain>
    </source>
</reference>
<sequence>MVFIPFFKVLLLALISLGFYLAITYGPQSLLLEMFKSELIHTNFGGMRRILTPLTLFWGRNAIFEASGLPSYSNLLPSINLASSEKELNYRITQYQTVQYMLMSSLFNEAQSKFGFEKYMQLMIGDACNIINTIDNCTSTLVSRGLDPAMKMYLYTLEMQRRMAKTQGFNPLGLIKIEKYSKLVEKSFVFGLQIYANYTEDIVIELKNQMSLTTYLFFFFIFLIYILIIHKIADNMTSNLRNKAEILSVFSTKRREHTEKATTKGVKFTEDLKLKFIDK</sequence>
<keyword evidence="1" id="KW-1133">Transmembrane helix</keyword>
<organism evidence="2 3">
    <name type="scientific">Stentor coeruleus</name>
    <dbReference type="NCBI Taxonomy" id="5963"/>
    <lineage>
        <taxon>Eukaryota</taxon>
        <taxon>Sar</taxon>
        <taxon>Alveolata</taxon>
        <taxon>Ciliophora</taxon>
        <taxon>Postciliodesmatophora</taxon>
        <taxon>Heterotrichea</taxon>
        <taxon>Heterotrichida</taxon>
        <taxon>Stentoridae</taxon>
        <taxon>Stentor</taxon>
    </lineage>
</organism>
<feature type="transmembrane region" description="Helical" evidence="1">
    <location>
        <begin position="215"/>
        <end position="233"/>
    </location>
</feature>
<protein>
    <submittedName>
        <fullName evidence="2">Uncharacterized protein</fullName>
    </submittedName>
</protein>
<evidence type="ECO:0000256" key="1">
    <source>
        <dbReference type="SAM" id="Phobius"/>
    </source>
</evidence>
<proteinExistence type="predicted"/>
<comment type="caution">
    <text evidence="2">The sequence shown here is derived from an EMBL/GenBank/DDBJ whole genome shotgun (WGS) entry which is preliminary data.</text>
</comment>
<dbReference type="EMBL" id="MPUH01000012">
    <property type="protein sequence ID" value="OMJ95420.1"/>
    <property type="molecule type" value="Genomic_DNA"/>
</dbReference>
<name>A0A1R2D2I5_9CILI</name>
<dbReference type="Proteomes" id="UP000187209">
    <property type="component" value="Unassembled WGS sequence"/>
</dbReference>
<keyword evidence="3" id="KW-1185">Reference proteome</keyword>
<keyword evidence="1" id="KW-0812">Transmembrane</keyword>
<evidence type="ECO:0000313" key="2">
    <source>
        <dbReference type="EMBL" id="OMJ95420.1"/>
    </source>
</evidence>
<dbReference type="AlphaFoldDB" id="A0A1R2D2I5"/>
<evidence type="ECO:0000313" key="3">
    <source>
        <dbReference type="Proteomes" id="UP000187209"/>
    </source>
</evidence>